<dbReference type="PROSITE" id="PS51897">
    <property type="entry name" value="ANNEXIN_2"/>
    <property type="match status" value="1"/>
</dbReference>
<dbReference type="InterPro" id="IPR018502">
    <property type="entry name" value="Annexin_repeat"/>
</dbReference>
<dbReference type="GO" id="GO:0005544">
    <property type="term" value="F:calcium-dependent phospholipid binding"/>
    <property type="evidence" value="ECO:0007669"/>
    <property type="project" value="InterPro"/>
</dbReference>
<keyword evidence="1" id="KW-0677">Repeat</keyword>
<evidence type="ECO:0000256" key="3">
    <source>
        <dbReference type="SAM" id="MobiDB-lite"/>
    </source>
</evidence>
<dbReference type="GO" id="GO:0005509">
    <property type="term" value="F:calcium ion binding"/>
    <property type="evidence" value="ECO:0007669"/>
    <property type="project" value="InterPro"/>
</dbReference>
<evidence type="ECO:0000313" key="4">
    <source>
        <dbReference type="EMBL" id="CUS13060.1"/>
    </source>
</evidence>
<dbReference type="InterPro" id="IPR037104">
    <property type="entry name" value="Annexin_sf"/>
</dbReference>
<dbReference type="PANTHER" id="PTHR10502">
    <property type="entry name" value="ANNEXIN"/>
    <property type="match status" value="1"/>
</dbReference>
<dbReference type="GO" id="GO:0005737">
    <property type="term" value="C:cytoplasm"/>
    <property type="evidence" value="ECO:0007669"/>
    <property type="project" value="TreeGrafter"/>
</dbReference>
<evidence type="ECO:0000313" key="5">
    <source>
        <dbReference type="Proteomes" id="UP001412239"/>
    </source>
</evidence>
<dbReference type="GO" id="GO:0001786">
    <property type="term" value="F:phosphatidylserine binding"/>
    <property type="evidence" value="ECO:0007669"/>
    <property type="project" value="TreeGrafter"/>
</dbReference>
<feature type="region of interest" description="Disordered" evidence="3">
    <location>
        <begin position="1"/>
        <end position="374"/>
    </location>
</feature>
<dbReference type="AlphaFoldDB" id="A0A292Q2X0"/>
<feature type="compositionally biased region" description="Polar residues" evidence="3">
    <location>
        <begin position="34"/>
        <end position="64"/>
    </location>
</feature>
<proteinExistence type="predicted"/>
<dbReference type="PANTHER" id="PTHR10502:SF107">
    <property type="entry name" value="ANNEXIN ANXC4 (AFU_ORTHOLOGUE AFUA_3G07020)"/>
    <property type="match status" value="1"/>
</dbReference>
<protein>
    <recommendedName>
        <fullName evidence="6">Annexin</fullName>
    </recommendedName>
</protein>
<gene>
    <name evidence="4" type="ORF">GSTUAT00002740001</name>
</gene>
<dbReference type="Gene3D" id="1.10.220.10">
    <property type="entry name" value="Annexin"/>
    <property type="match status" value="2"/>
</dbReference>
<keyword evidence="2" id="KW-0041">Annexin</keyword>
<dbReference type="Proteomes" id="UP001412239">
    <property type="component" value="Unassembled WGS sequence"/>
</dbReference>
<dbReference type="GO" id="GO:0005886">
    <property type="term" value="C:plasma membrane"/>
    <property type="evidence" value="ECO:0007669"/>
    <property type="project" value="TreeGrafter"/>
</dbReference>
<evidence type="ECO:0000256" key="2">
    <source>
        <dbReference type="ARBA" id="ARBA00023216"/>
    </source>
</evidence>
<feature type="compositionally biased region" description="Basic and acidic residues" evidence="3">
    <location>
        <begin position="70"/>
        <end position="90"/>
    </location>
</feature>
<dbReference type="SUPFAM" id="SSF47874">
    <property type="entry name" value="Annexin"/>
    <property type="match status" value="1"/>
</dbReference>
<dbReference type="GO" id="GO:0005634">
    <property type="term" value="C:nucleus"/>
    <property type="evidence" value="ECO:0007669"/>
    <property type="project" value="TreeGrafter"/>
</dbReference>
<feature type="compositionally biased region" description="Pro residues" evidence="3">
    <location>
        <begin position="212"/>
        <end position="222"/>
    </location>
</feature>
<feature type="compositionally biased region" description="Basic residues" evidence="3">
    <location>
        <begin position="18"/>
        <end position="33"/>
    </location>
</feature>
<feature type="compositionally biased region" description="Low complexity" evidence="3">
    <location>
        <begin position="98"/>
        <end position="155"/>
    </location>
</feature>
<accession>A0A292Q2X0</accession>
<dbReference type="GO" id="GO:0012506">
    <property type="term" value="C:vesicle membrane"/>
    <property type="evidence" value="ECO:0007669"/>
    <property type="project" value="TreeGrafter"/>
</dbReference>
<organism evidence="4 5">
    <name type="scientific">Tuber aestivum</name>
    <name type="common">summer truffle</name>
    <dbReference type="NCBI Taxonomy" id="59557"/>
    <lineage>
        <taxon>Eukaryota</taxon>
        <taxon>Fungi</taxon>
        <taxon>Dikarya</taxon>
        <taxon>Ascomycota</taxon>
        <taxon>Pezizomycotina</taxon>
        <taxon>Pezizomycetes</taxon>
        <taxon>Pezizales</taxon>
        <taxon>Tuberaceae</taxon>
        <taxon>Tuber</taxon>
    </lineage>
</organism>
<name>A0A292Q2X0_9PEZI</name>
<feature type="compositionally biased region" description="Basic and acidic residues" evidence="3">
    <location>
        <begin position="1"/>
        <end position="11"/>
    </location>
</feature>
<feature type="compositionally biased region" description="Pro residues" evidence="3">
    <location>
        <begin position="300"/>
        <end position="311"/>
    </location>
</feature>
<reference evidence="4" key="1">
    <citation type="submission" date="2015-10" db="EMBL/GenBank/DDBJ databases">
        <authorList>
            <person name="Regsiter A."/>
            <person name="william w."/>
        </authorList>
    </citation>
    <scope>NUCLEOTIDE SEQUENCE</scope>
    <source>
        <strain evidence="4">Montdore</strain>
    </source>
</reference>
<keyword evidence="5" id="KW-1185">Reference proteome</keyword>
<feature type="compositionally biased region" description="Low complexity" evidence="3">
    <location>
        <begin position="312"/>
        <end position="325"/>
    </location>
</feature>
<sequence>MPKPEKPEKGTPEYAAYKKAKKERKERREHGRSKSLTVKTDQNTLSAQSHSRAGSEFSYISSVGSGAEEELGRYRKAAEEAAAETARERGLMGGYSVVGGASASGSISAGYQGSYGGSESYSPVSPISPVSPSPGGARQSSNSQNRFYSSSAVSVPAPPPGQYPPYQQNPYPEQYPPPNPYPQSLGTGLVPPGQYGASGAYTGYGNPTGYAGPPPLPPPSPGIYPQVSPNAPPPHDPQYAPLPPGFGGGGGVYPPGETPIQYSNPDYYAETQGPPQGTQIAPSYFPGQAGGSAGAYPAPLQLPAPPLPSQYPPVSGSSTAGASPGSHGGVSIPPPPPSKHGFLESLKIPSFSSLSIKNDKPNQLPPPSPALQPYHGTYQSISPLPSPTLSPSPLFSASGSISIAGHSLNSAFSLGPSAFSPSPGGQSLHQTLIAQHSSDKPIATPVYPATPARPATPPYSPTEDAKALLSVLKRTSRPPTGPLIDILPTLSPSQILQLRQEYKSIFKQVNVAKHIKTVFPSNAYGGFGKVAFAVALGPYESEGWFANSWYQRRETRNELLIEALMGKSADETRKIKAGFKDAKYLNSLEKVVRNELEGNKFRMAVLIQLEGVRMEESAEVRMDGVREDVRRLGEIMERRDARGGETVMIEILVNRSDRWIREIAGQYKATHQRDLAKAVMRHSKNLVGETLLHIINGAVDKPLRDAKLLEQAITALVQQGREDLLISRMVRVHWDPYHMYSVKKVYKKKFKTDLSRRLNGVVDGDFEKFLLRMIRD</sequence>
<evidence type="ECO:0000256" key="1">
    <source>
        <dbReference type="ARBA" id="ARBA00022737"/>
    </source>
</evidence>
<feature type="compositionally biased region" description="Pro residues" evidence="3">
    <location>
        <begin position="230"/>
        <end position="244"/>
    </location>
</feature>
<evidence type="ECO:0008006" key="6">
    <source>
        <dbReference type="Google" id="ProtNLM"/>
    </source>
</evidence>
<dbReference type="EMBL" id="LN890978">
    <property type="protein sequence ID" value="CUS13060.1"/>
    <property type="molecule type" value="Genomic_DNA"/>
</dbReference>